<comment type="caution">
    <text evidence="1">The sequence shown here is derived from an EMBL/GenBank/DDBJ whole genome shotgun (WGS) entry which is preliminary data.</text>
</comment>
<dbReference type="Proteomes" id="UP001519287">
    <property type="component" value="Unassembled WGS sequence"/>
</dbReference>
<name>A0ABS4J273_9BACL</name>
<accession>A0ABS4J273</accession>
<keyword evidence="2" id="KW-1185">Reference proteome</keyword>
<proteinExistence type="predicted"/>
<gene>
    <name evidence="1" type="ORF">J2Z66_005509</name>
</gene>
<protein>
    <submittedName>
        <fullName evidence="1">Uncharacterized protein</fullName>
    </submittedName>
</protein>
<reference evidence="1 2" key="1">
    <citation type="submission" date="2021-03" db="EMBL/GenBank/DDBJ databases">
        <title>Genomic Encyclopedia of Type Strains, Phase IV (KMG-IV): sequencing the most valuable type-strain genomes for metagenomic binning, comparative biology and taxonomic classification.</title>
        <authorList>
            <person name="Goeker M."/>
        </authorList>
    </citation>
    <scope>NUCLEOTIDE SEQUENCE [LARGE SCALE GENOMIC DNA]</scope>
    <source>
        <strain evidence="1 2">DSM 26048</strain>
    </source>
</reference>
<evidence type="ECO:0000313" key="2">
    <source>
        <dbReference type="Proteomes" id="UP001519287"/>
    </source>
</evidence>
<sequence>MILTMLFIVKARMSKDLLHLTMKNIAKVADPF</sequence>
<organism evidence="1 2">
    <name type="scientific">Paenibacillus eucommiae</name>
    <dbReference type="NCBI Taxonomy" id="1355755"/>
    <lineage>
        <taxon>Bacteria</taxon>
        <taxon>Bacillati</taxon>
        <taxon>Bacillota</taxon>
        <taxon>Bacilli</taxon>
        <taxon>Bacillales</taxon>
        <taxon>Paenibacillaceae</taxon>
        <taxon>Paenibacillus</taxon>
    </lineage>
</organism>
<dbReference type="EMBL" id="JAGGLB010000022">
    <property type="protein sequence ID" value="MBP1993883.1"/>
    <property type="molecule type" value="Genomic_DNA"/>
</dbReference>
<evidence type="ECO:0000313" key="1">
    <source>
        <dbReference type="EMBL" id="MBP1993883.1"/>
    </source>
</evidence>